<dbReference type="Proteomes" id="UP001148838">
    <property type="component" value="Unassembled WGS sequence"/>
</dbReference>
<reference evidence="1 2" key="1">
    <citation type="journal article" date="2022" name="Allergy">
        <title>Genome assembly and annotation of Periplaneta americana reveal a comprehensive cockroach allergen profile.</title>
        <authorList>
            <person name="Wang L."/>
            <person name="Xiong Q."/>
            <person name="Saelim N."/>
            <person name="Wang L."/>
            <person name="Nong W."/>
            <person name="Wan A.T."/>
            <person name="Shi M."/>
            <person name="Liu X."/>
            <person name="Cao Q."/>
            <person name="Hui J.H.L."/>
            <person name="Sookrung N."/>
            <person name="Leung T.F."/>
            <person name="Tungtrongchitr A."/>
            <person name="Tsui S.K.W."/>
        </authorList>
    </citation>
    <scope>NUCLEOTIDE SEQUENCE [LARGE SCALE GENOMIC DNA]</scope>
    <source>
        <strain evidence="1">PWHHKU_190912</strain>
    </source>
</reference>
<accession>A0ABQ8TXF8</accession>
<comment type="caution">
    <text evidence="1">The sequence shown here is derived from an EMBL/GenBank/DDBJ whole genome shotgun (WGS) entry which is preliminary data.</text>
</comment>
<evidence type="ECO:0000313" key="2">
    <source>
        <dbReference type="Proteomes" id="UP001148838"/>
    </source>
</evidence>
<dbReference type="CDD" id="cd10442">
    <property type="entry name" value="GIY-YIG_PLEs"/>
    <property type="match status" value="1"/>
</dbReference>
<protein>
    <submittedName>
        <fullName evidence="1">Uncharacterized protein</fullName>
    </submittedName>
</protein>
<organism evidence="1 2">
    <name type="scientific">Periplaneta americana</name>
    <name type="common">American cockroach</name>
    <name type="synonym">Blatta americana</name>
    <dbReference type="NCBI Taxonomy" id="6978"/>
    <lineage>
        <taxon>Eukaryota</taxon>
        <taxon>Metazoa</taxon>
        <taxon>Ecdysozoa</taxon>
        <taxon>Arthropoda</taxon>
        <taxon>Hexapoda</taxon>
        <taxon>Insecta</taxon>
        <taxon>Pterygota</taxon>
        <taxon>Neoptera</taxon>
        <taxon>Polyneoptera</taxon>
        <taxon>Dictyoptera</taxon>
        <taxon>Blattodea</taxon>
        <taxon>Blattoidea</taxon>
        <taxon>Blattidae</taxon>
        <taxon>Blattinae</taxon>
        <taxon>Periplaneta</taxon>
    </lineage>
</organism>
<name>A0ABQ8TXF8_PERAM</name>
<gene>
    <name evidence="1" type="ORF">ANN_02856</name>
</gene>
<dbReference type="EMBL" id="JAJSOF020000001">
    <property type="protein sequence ID" value="KAJ4451394.1"/>
    <property type="molecule type" value="Genomic_DNA"/>
</dbReference>
<sequence length="213" mass="23579">MRLSLKEAAKQYKVVCCDENPSSLIPEGLFGKITHRRTRGDEGHGILPFYGPISSKIGRLLRKDGIKTIHKPPTKIQNLLRPVKDDLGLRTPGVYKIPCECGKCYIGQTGRTIIESCKEHQRSIRLYYPDKSAVAQHSLKTGHKIDFGATTILDKISGVVSTEHPGASVSYPRKTQCTLVHSKLLAGILFISSCCTTVHTGQHRLPFAHFSEC</sequence>
<keyword evidence="2" id="KW-1185">Reference proteome</keyword>
<proteinExistence type="predicted"/>
<evidence type="ECO:0000313" key="1">
    <source>
        <dbReference type="EMBL" id="KAJ4451394.1"/>
    </source>
</evidence>